<reference evidence="1 3" key="1">
    <citation type="submission" date="2018-06" db="EMBL/GenBank/DDBJ databases">
        <title>Genomic Encyclopedia of Archaeal and Bacterial Type Strains, Phase II (KMG-II): from individual species to whole genera.</title>
        <authorList>
            <person name="Goeker M."/>
        </authorList>
    </citation>
    <scope>NUCLEOTIDE SEQUENCE [LARGE SCALE GENOMIC DNA]</scope>
    <source>
        <strain evidence="1 3">DSM 22686</strain>
    </source>
</reference>
<dbReference type="Proteomes" id="UP000321927">
    <property type="component" value="Unassembled WGS sequence"/>
</dbReference>
<sequence length="62" mass="6634">MDNFKELTSSEIKFIDGGGWIADAVEWFVSGLICGCTNDAREGARGYGGVLGMNDYVPNSAK</sequence>
<evidence type="ECO:0000313" key="4">
    <source>
        <dbReference type="Proteomes" id="UP000321927"/>
    </source>
</evidence>
<comment type="caution">
    <text evidence="1">The sequence shown here is derived from an EMBL/GenBank/DDBJ whole genome shotgun (WGS) entry which is preliminary data.</text>
</comment>
<accession>A0A2W7S317</accession>
<dbReference type="AlphaFoldDB" id="A0A2W7S317"/>
<name>A0A2W7S317_9BACT</name>
<dbReference type="RefSeq" id="WP_086497723.1">
    <property type="nucleotide sequence ID" value="NZ_MSSV01000001.1"/>
</dbReference>
<dbReference type="Proteomes" id="UP000249115">
    <property type="component" value="Unassembled WGS sequence"/>
</dbReference>
<organism evidence="1 3">
    <name type="scientific">Algoriphagus ratkowskyi</name>
    <dbReference type="NCBI Taxonomy" id="57028"/>
    <lineage>
        <taxon>Bacteria</taxon>
        <taxon>Pseudomonadati</taxon>
        <taxon>Bacteroidota</taxon>
        <taxon>Cytophagia</taxon>
        <taxon>Cytophagales</taxon>
        <taxon>Cyclobacteriaceae</taxon>
        <taxon>Algoriphagus</taxon>
    </lineage>
</organism>
<keyword evidence="4" id="KW-1185">Reference proteome</keyword>
<dbReference type="EMBL" id="VORV01000002">
    <property type="protein sequence ID" value="TXD79446.1"/>
    <property type="molecule type" value="Genomic_DNA"/>
</dbReference>
<dbReference type="EMBL" id="QKZU01000001">
    <property type="protein sequence ID" value="PZX61349.1"/>
    <property type="molecule type" value="Genomic_DNA"/>
</dbReference>
<evidence type="ECO:0000313" key="3">
    <source>
        <dbReference type="Proteomes" id="UP000249115"/>
    </source>
</evidence>
<proteinExistence type="predicted"/>
<protein>
    <submittedName>
        <fullName evidence="1">Uncharacterized protein</fullName>
    </submittedName>
</protein>
<gene>
    <name evidence="2" type="ORF">ESW18_04260</name>
    <name evidence="1" type="ORF">LV84_00337</name>
</gene>
<evidence type="ECO:0000313" key="2">
    <source>
        <dbReference type="EMBL" id="TXD79446.1"/>
    </source>
</evidence>
<reference evidence="2 4" key="2">
    <citation type="submission" date="2019-08" db="EMBL/GenBank/DDBJ databases">
        <title>Genome of Algoriphagus ratkowskyi IC026.</title>
        <authorList>
            <person name="Bowman J.P."/>
        </authorList>
    </citation>
    <scope>NUCLEOTIDE SEQUENCE [LARGE SCALE GENOMIC DNA]</scope>
    <source>
        <strain evidence="2 4">IC026</strain>
    </source>
</reference>
<evidence type="ECO:0000313" key="1">
    <source>
        <dbReference type="EMBL" id="PZX61349.1"/>
    </source>
</evidence>